<organism evidence="1 2">
    <name type="scientific">Sulfobacillus harzensis</name>
    <dbReference type="NCBI Taxonomy" id="2729629"/>
    <lineage>
        <taxon>Bacteria</taxon>
        <taxon>Bacillati</taxon>
        <taxon>Bacillota</taxon>
        <taxon>Clostridia</taxon>
        <taxon>Eubacteriales</taxon>
        <taxon>Clostridiales Family XVII. Incertae Sedis</taxon>
        <taxon>Sulfobacillus</taxon>
    </lineage>
</organism>
<reference evidence="1 2" key="1">
    <citation type="submission" date="2020-04" db="EMBL/GenBank/DDBJ databases">
        <authorList>
            <person name="Zhang R."/>
            <person name="Schippers A."/>
        </authorList>
    </citation>
    <scope>NUCLEOTIDE SEQUENCE [LARGE SCALE GENOMIC DNA]</scope>
    <source>
        <strain evidence="1 2">DSM 109850</strain>
    </source>
</reference>
<protein>
    <submittedName>
        <fullName evidence="1">Uncharacterized protein</fullName>
    </submittedName>
</protein>
<comment type="caution">
    <text evidence="1">The sequence shown here is derived from an EMBL/GenBank/DDBJ whole genome shotgun (WGS) entry which is preliminary data.</text>
</comment>
<keyword evidence="2" id="KW-1185">Reference proteome</keyword>
<name>A0A7Y0L4T8_9FIRM</name>
<dbReference type="AlphaFoldDB" id="A0A7Y0L4T8"/>
<dbReference type="EMBL" id="JABBVZ010000039">
    <property type="protein sequence ID" value="NMP23098.1"/>
    <property type="molecule type" value="Genomic_DNA"/>
</dbReference>
<gene>
    <name evidence="1" type="ORF">HIJ39_12180</name>
</gene>
<proteinExistence type="predicted"/>
<evidence type="ECO:0000313" key="1">
    <source>
        <dbReference type="EMBL" id="NMP23098.1"/>
    </source>
</evidence>
<dbReference type="Proteomes" id="UP000533476">
    <property type="component" value="Unassembled WGS sequence"/>
</dbReference>
<evidence type="ECO:0000313" key="2">
    <source>
        <dbReference type="Proteomes" id="UP000533476"/>
    </source>
</evidence>
<accession>A0A7Y0L4T8</accession>
<sequence length="107" mass="13097">MFSFSRPREYPRELTPSDWRRFANAFLQLWLAVLMHHPFRPDNRAERHRNRYKRQGEGGICRLKRYRMSRSLIAWIGCRQRSTLHVWWPAYRPGAYLSSMNSSWRAR</sequence>